<accession>A0A318DA58</accession>
<keyword evidence="3" id="KW-1185">Reference proteome</keyword>
<evidence type="ECO:0000313" key="2">
    <source>
        <dbReference type="EMBL" id="PXF64134.1"/>
    </source>
</evidence>
<organism evidence="2 3">
    <name type="scientific">Kangiella spongicola</name>
    <dbReference type="NCBI Taxonomy" id="796379"/>
    <lineage>
        <taxon>Bacteria</taxon>
        <taxon>Pseudomonadati</taxon>
        <taxon>Pseudomonadota</taxon>
        <taxon>Gammaproteobacteria</taxon>
        <taxon>Kangiellales</taxon>
        <taxon>Kangiellaceae</taxon>
        <taxon>Kangiella</taxon>
    </lineage>
</organism>
<evidence type="ECO:0000256" key="1">
    <source>
        <dbReference type="SAM" id="MobiDB-lite"/>
    </source>
</evidence>
<dbReference type="AlphaFoldDB" id="A0A318DA58"/>
<feature type="compositionally biased region" description="Basic and acidic residues" evidence="1">
    <location>
        <begin position="509"/>
        <end position="518"/>
    </location>
</feature>
<name>A0A318DA58_9GAMM</name>
<sequence length="617" mass="68189">MGKTIGWRRGIITTGSWQGFNDSGFEHFKEDPIKGLGREIIQNSSDAAADIPVRVSFNLMKVKVSDIPDYEDFQKTIQACANGAKREGKRAQEFFKRASELLGKDEIDVLRIDDFNTSGLKGPCENGTPYFALMKATGQSVKSSDDAGGSFGIGKSAPYLVSNFRTVFVSTYYQNNEKNKQFLAQGKSILMSYEEEHEAGLERYEATGYWGIKDLCKPVTSVDSIPDWLKRPSKGGGNAEVGTSIFTLGFNGGKKWEARLAEVVIENFFAAVLAGRLEVEINGKFIITKASLKNIIEKVEEEFTDSDSLENLSKTKQYCDVYTGDVDVIEEIYDKDPSLGRCKLKLVVKDKLPKKVVFLRNGMTITDDLKGLKRFNNFKDFVGIFECLDKQGNALLREMEPPAHDDFQASRVKNGNKILKKLANWVRTVVRHHATNPIEEVTVIDELSEFFEDEVNDSGGDKEMNPKTIEITDKKKSNSASGAGAKGGGDSGKGGVIEPKQKKSKTKGGRSETTEGGKKGKGVKGGKVIPLRNFRAGKQQDGWLTIYFTPEHSGKANIRLYAAGVDNDYLIKLNGSERGTVKNGYLVDELIEGERYTQKVLIGKKVSFALKVVANEV</sequence>
<feature type="region of interest" description="Disordered" evidence="1">
    <location>
        <begin position="455"/>
        <end position="526"/>
    </location>
</feature>
<evidence type="ECO:0000313" key="3">
    <source>
        <dbReference type="Proteomes" id="UP000247689"/>
    </source>
</evidence>
<dbReference type="OrthoDB" id="9146762at2"/>
<feature type="compositionally biased region" description="Gly residues" evidence="1">
    <location>
        <begin position="484"/>
        <end position="495"/>
    </location>
</feature>
<protein>
    <submittedName>
        <fullName evidence="2">Uncharacterized protein</fullName>
    </submittedName>
</protein>
<feature type="compositionally biased region" description="Basic and acidic residues" evidence="1">
    <location>
        <begin position="459"/>
        <end position="476"/>
    </location>
</feature>
<comment type="caution">
    <text evidence="2">The sequence shown here is derived from an EMBL/GenBank/DDBJ whole genome shotgun (WGS) entry which is preliminary data.</text>
</comment>
<proteinExistence type="predicted"/>
<dbReference type="RefSeq" id="WP_110199854.1">
    <property type="nucleotide sequence ID" value="NZ_QICH01000001.1"/>
</dbReference>
<dbReference type="EMBL" id="QICH01000001">
    <property type="protein sequence ID" value="PXF64134.1"/>
    <property type="molecule type" value="Genomic_DNA"/>
</dbReference>
<reference evidence="2 3" key="1">
    <citation type="submission" date="2018-05" db="EMBL/GenBank/DDBJ databases">
        <title>Kangiella spongicola genome sequence.</title>
        <authorList>
            <person name="Maclea K.S."/>
            <person name="Goen A.E."/>
            <person name="Kelley C."/>
            <person name="Underriner A."/>
            <person name="Silverwood T."/>
            <person name="Trachtenberg A.M."/>
        </authorList>
    </citation>
    <scope>NUCLEOTIDE SEQUENCE [LARGE SCALE GENOMIC DNA]</scope>
    <source>
        <strain evidence="2 3">ATCC BAA-2076</strain>
    </source>
</reference>
<dbReference type="Proteomes" id="UP000247689">
    <property type="component" value="Unassembled WGS sequence"/>
</dbReference>
<gene>
    <name evidence="2" type="ORF">DL796_03060</name>
</gene>